<dbReference type="InterPro" id="IPR013128">
    <property type="entry name" value="Peptidase_C1A"/>
</dbReference>
<reference evidence="7" key="1">
    <citation type="submission" date="2020-01" db="EMBL/GenBank/DDBJ databases">
        <title>Genome sequence of Kobresia littledalei, the first chromosome-level genome in the family Cyperaceae.</title>
        <authorList>
            <person name="Qu G."/>
        </authorList>
    </citation>
    <scope>NUCLEOTIDE SEQUENCE</scope>
    <source>
        <strain evidence="7">C.B.Clarke</strain>
        <tissue evidence="7">Leaf</tissue>
    </source>
</reference>
<dbReference type="Pfam" id="PF00112">
    <property type="entry name" value="Peptidase_C1"/>
    <property type="match status" value="1"/>
</dbReference>
<sequence>MGRPPPGMIYMPVHPHAMVFPSFTGAMPPIPALPDTSNVAPETEKPKKRRKRRGRRARVSDEFVKMFKARTTYQIVEPADMELAETTIKDAFAKCVQHGATRVIVALESVKIYTVTRKGLNQIKTKELICLSVQKFVNCYTSENYGCNGGLMDYAYEYIKKNGSITTEKSYPYVARQRSCDNSLEESQVVTVDGYQDVPRNNENALLKAVANQPVSVAIEASGYDFQFYYELFVARSMWFAMEGKM</sequence>
<evidence type="ECO:0000256" key="3">
    <source>
        <dbReference type="ARBA" id="ARBA00023157"/>
    </source>
</evidence>
<dbReference type="Pfam" id="PF01903">
    <property type="entry name" value="CbiX"/>
    <property type="match status" value="1"/>
</dbReference>
<evidence type="ECO:0000313" key="8">
    <source>
        <dbReference type="Proteomes" id="UP000623129"/>
    </source>
</evidence>
<protein>
    <submittedName>
        <fullName evidence="7">Thiol protease SEN102</fullName>
    </submittedName>
</protein>
<evidence type="ECO:0000259" key="6">
    <source>
        <dbReference type="SMART" id="SM00645"/>
    </source>
</evidence>
<dbReference type="InterPro" id="IPR039417">
    <property type="entry name" value="Peptidase_C1A_papain-like"/>
</dbReference>
<accession>A0A833VBX6</accession>
<evidence type="ECO:0000313" key="7">
    <source>
        <dbReference type="EMBL" id="KAF3333072.1"/>
    </source>
</evidence>
<evidence type="ECO:0000256" key="2">
    <source>
        <dbReference type="ARBA" id="ARBA00022723"/>
    </source>
</evidence>
<comment type="similarity">
    <text evidence="1">Belongs to the peptidase C1 family.</text>
</comment>
<dbReference type="GO" id="GO:0006508">
    <property type="term" value="P:proteolysis"/>
    <property type="evidence" value="ECO:0007669"/>
    <property type="project" value="UniProtKB-KW"/>
</dbReference>
<keyword evidence="7" id="KW-0645">Protease</keyword>
<dbReference type="Proteomes" id="UP000623129">
    <property type="component" value="Unassembled WGS sequence"/>
</dbReference>
<organism evidence="7 8">
    <name type="scientific">Carex littledalei</name>
    <dbReference type="NCBI Taxonomy" id="544730"/>
    <lineage>
        <taxon>Eukaryota</taxon>
        <taxon>Viridiplantae</taxon>
        <taxon>Streptophyta</taxon>
        <taxon>Embryophyta</taxon>
        <taxon>Tracheophyta</taxon>
        <taxon>Spermatophyta</taxon>
        <taxon>Magnoliopsida</taxon>
        <taxon>Liliopsida</taxon>
        <taxon>Poales</taxon>
        <taxon>Cyperaceae</taxon>
        <taxon>Cyperoideae</taxon>
        <taxon>Cariceae</taxon>
        <taxon>Carex</taxon>
        <taxon>Carex subgen. Euthyceras</taxon>
    </lineage>
</organism>
<feature type="compositionally biased region" description="Basic residues" evidence="5">
    <location>
        <begin position="46"/>
        <end position="57"/>
    </location>
</feature>
<dbReference type="SUPFAM" id="SSF54001">
    <property type="entry name" value="Cysteine proteinases"/>
    <property type="match status" value="1"/>
</dbReference>
<evidence type="ECO:0000256" key="5">
    <source>
        <dbReference type="SAM" id="MobiDB-lite"/>
    </source>
</evidence>
<proteinExistence type="inferred from homology"/>
<dbReference type="InterPro" id="IPR000668">
    <property type="entry name" value="Peptidase_C1A_C"/>
</dbReference>
<dbReference type="PANTHER" id="PTHR12411">
    <property type="entry name" value="CYSTEINE PROTEASE FAMILY C1-RELATED"/>
    <property type="match status" value="1"/>
</dbReference>
<dbReference type="InterPro" id="IPR038765">
    <property type="entry name" value="Papain-like_cys_pep_sf"/>
</dbReference>
<dbReference type="GO" id="GO:0016829">
    <property type="term" value="F:lyase activity"/>
    <property type="evidence" value="ECO:0007669"/>
    <property type="project" value="UniProtKB-KW"/>
</dbReference>
<dbReference type="OrthoDB" id="10253408at2759"/>
<keyword evidence="3" id="KW-1015">Disulfide bond</keyword>
<dbReference type="SMART" id="SM00645">
    <property type="entry name" value="Pept_C1"/>
    <property type="match status" value="1"/>
</dbReference>
<keyword evidence="4" id="KW-0456">Lyase</keyword>
<feature type="domain" description="Peptidase C1A papain C-terminal" evidence="6">
    <location>
        <begin position="107"/>
        <end position="245"/>
    </location>
</feature>
<dbReference type="CDD" id="cd02248">
    <property type="entry name" value="Peptidase_C1A"/>
    <property type="match status" value="1"/>
</dbReference>
<dbReference type="GO" id="GO:0046872">
    <property type="term" value="F:metal ion binding"/>
    <property type="evidence" value="ECO:0007669"/>
    <property type="project" value="UniProtKB-KW"/>
</dbReference>
<keyword evidence="7" id="KW-0378">Hydrolase</keyword>
<dbReference type="GO" id="GO:0008234">
    <property type="term" value="F:cysteine-type peptidase activity"/>
    <property type="evidence" value="ECO:0007669"/>
    <property type="project" value="InterPro"/>
</dbReference>
<keyword evidence="2" id="KW-0479">Metal-binding</keyword>
<evidence type="ECO:0000256" key="1">
    <source>
        <dbReference type="ARBA" id="ARBA00008455"/>
    </source>
</evidence>
<dbReference type="Gene3D" id="3.90.70.10">
    <property type="entry name" value="Cysteine proteinases"/>
    <property type="match status" value="1"/>
</dbReference>
<dbReference type="EMBL" id="SWLB01000011">
    <property type="protein sequence ID" value="KAF3333072.1"/>
    <property type="molecule type" value="Genomic_DNA"/>
</dbReference>
<evidence type="ECO:0000256" key="4">
    <source>
        <dbReference type="ARBA" id="ARBA00023239"/>
    </source>
</evidence>
<feature type="region of interest" description="Disordered" evidence="5">
    <location>
        <begin position="31"/>
        <end position="58"/>
    </location>
</feature>
<name>A0A833VBX6_9POAL</name>
<dbReference type="AlphaFoldDB" id="A0A833VBX6"/>
<gene>
    <name evidence="7" type="ORF">FCM35_KLT02649</name>
</gene>
<keyword evidence="8" id="KW-1185">Reference proteome</keyword>
<comment type="caution">
    <text evidence="7">The sequence shown here is derived from an EMBL/GenBank/DDBJ whole genome shotgun (WGS) entry which is preliminary data.</text>
</comment>
<dbReference type="InterPro" id="IPR002762">
    <property type="entry name" value="CbiX-like"/>
</dbReference>